<evidence type="ECO:0000256" key="2">
    <source>
        <dbReference type="ARBA" id="ARBA00022764"/>
    </source>
</evidence>
<protein>
    <submittedName>
        <fullName evidence="5">Uncharacterized protein</fullName>
    </submittedName>
</protein>
<dbReference type="GO" id="GO:0030288">
    <property type="term" value="C:outer membrane-bounded periplasmic space"/>
    <property type="evidence" value="ECO:0007669"/>
    <property type="project" value="InterPro"/>
</dbReference>
<keyword evidence="6" id="KW-1185">Reference proteome</keyword>
<dbReference type="InterPro" id="IPR010486">
    <property type="entry name" value="HNS-dep_expression_A/B"/>
</dbReference>
<dbReference type="Gene3D" id="1.10.890.10">
    <property type="entry name" value="HNS-dependent expression A"/>
    <property type="match status" value="1"/>
</dbReference>
<evidence type="ECO:0000313" key="6">
    <source>
        <dbReference type="Proteomes" id="UP000574769"/>
    </source>
</evidence>
<evidence type="ECO:0000256" key="3">
    <source>
        <dbReference type="ARBA" id="ARBA00023186"/>
    </source>
</evidence>
<dbReference type="Pfam" id="PF06411">
    <property type="entry name" value="HdeA"/>
    <property type="match status" value="1"/>
</dbReference>
<accession>A0A7W7AFH8</accession>
<dbReference type="InterPro" id="IPR038303">
    <property type="entry name" value="HdeA/HdeB_sf"/>
</dbReference>
<feature type="chain" id="PRO_5030667952" evidence="4">
    <location>
        <begin position="27"/>
        <end position="131"/>
    </location>
</feature>
<gene>
    <name evidence="5" type="ORF">GGQ96_000017</name>
</gene>
<feature type="signal peptide" evidence="4">
    <location>
        <begin position="1"/>
        <end position="26"/>
    </location>
</feature>
<keyword evidence="1 4" id="KW-0732">Signal</keyword>
<evidence type="ECO:0000313" key="5">
    <source>
        <dbReference type="EMBL" id="MBB4615911.1"/>
    </source>
</evidence>
<comment type="caution">
    <text evidence="5">The sequence shown here is derived from an EMBL/GenBank/DDBJ whole genome shotgun (WGS) entry which is preliminary data.</text>
</comment>
<keyword evidence="3" id="KW-0143">Chaperone</keyword>
<dbReference type="AlphaFoldDB" id="A0A7W7AFH8"/>
<reference evidence="5 6" key="1">
    <citation type="submission" date="2020-08" db="EMBL/GenBank/DDBJ databases">
        <title>Genomic Encyclopedia of Type Strains, Phase IV (KMG-IV): sequencing the most valuable type-strain genomes for metagenomic binning, comparative biology and taxonomic classification.</title>
        <authorList>
            <person name="Goeker M."/>
        </authorList>
    </citation>
    <scope>NUCLEOTIDE SEQUENCE [LARGE SCALE GENOMIC DNA]</scope>
    <source>
        <strain evidence="5 6">DSM 15867</strain>
    </source>
</reference>
<evidence type="ECO:0000256" key="4">
    <source>
        <dbReference type="SAM" id="SignalP"/>
    </source>
</evidence>
<sequence>MNLVRTFGVAATLSLASMTAMAPATAQWVKEQANVPAGPDGQRVIDLLAKGKRLETVTCHDFGQLDESFRPQAIVYAANYGPKGKPHPTVTIDGVEKIVPVVVDQCKARPGNHFLAAVQTALKQEPPVKRR</sequence>
<evidence type="ECO:0000256" key="1">
    <source>
        <dbReference type="ARBA" id="ARBA00022729"/>
    </source>
</evidence>
<dbReference type="Proteomes" id="UP000574769">
    <property type="component" value="Unassembled WGS sequence"/>
</dbReference>
<proteinExistence type="predicted"/>
<dbReference type="GO" id="GO:0071468">
    <property type="term" value="P:cellular response to acidic pH"/>
    <property type="evidence" value="ECO:0007669"/>
    <property type="project" value="InterPro"/>
</dbReference>
<keyword evidence="2" id="KW-0574">Periplasm</keyword>
<name>A0A7W7AFH8_9SPHN</name>
<dbReference type="EMBL" id="JACHNY010000001">
    <property type="protein sequence ID" value="MBB4615911.1"/>
    <property type="molecule type" value="Genomic_DNA"/>
</dbReference>
<dbReference type="SUPFAM" id="SSF47752">
    <property type="entry name" value="Protein HNS-dependent expression A, HdeA"/>
    <property type="match status" value="1"/>
</dbReference>
<dbReference type="RefSeq" id="WP_184110410.1">
    <property type="nucleotide sequence ID" value="NZ_JACHNY010000001.1"/>
</dbReference>
<organism evidence="5 6">
    <name type="scientific">Sphingomonas abaci</name>
    <dbReference type="NCBI Taxonomy" id="237611"/>
    <lineage>
        <taxon>Bacteria</taxon>
        <taxon>Pseudomonadati</taxon>
        <taxon>Pseudomonadota</taxon>
        <taxon>Alphaproteobacteria</taxon>
        <taxon>Sphingomonadales</taxon>
        <taxon>Sphingomonadaceae</taxon>
        <taxon>Sphingomonas</taxon>
    </lineage>
</organism>
<dbReference type="InterPro" id="IPR036831">
    <property type="entry name" value="HdeA_sf"/>
</dbReference>